<proteinExistence type="predicted"/>
<keyword evidence="2" id="KW-1185">Reference proteome</keyword>
<dbReference type="OrthoDB" id="7648950at2759"/>
<evidence type="ECO:0000313" key="1">
    <source>
        <dbReference type="EMBL" id="KAF7995289.1"/>
    </source>
</evidence>
<sequence length="210" mass="21661">MHSVIELIGGTVKISHASYRDPALHVMEYHVQSSTAVSILGTYMPGNHQPIAAIYRPIEMSQVLFEEGQLDNPLTREAARRGFNAISTARRRLADDQVVVPRVAVNVIEAVNINVVPAAAPIIPIQAADVHVAPAGGGIVPVKVVHGHVAPASGAIVPVEVANGHAAPAGCAIVPVEVANGHVAPGGAIVAIQAADVHVAPRGNAINPIQ</sequence>
<dbReference type="AlphaFoldDB" id="A0A834Y1B3"/>
<dbReference type="Proteomes" id="UP000639338">
    <property type="component" value="Unassembled WGS sequence"/>
</dbReference>
<comment type="caution">
    <text evidence="1">The sequence shown here is derived from an EMBL/GenBank/DDBJ whole genome shotgun (WGS) entry which is preliminary data.</text>
</comment>
<organism evidence="1 2">
    <name type="scientific">Aphidius gifuensis</name>
    <name type="common">Parasitoid wasp</name>
    <dbReference type="NCBI Taxonomy" id="684658"/>
    <lineage>
        <taxon>Eukaryota</taxon>
        <taxon>Metazoa</taxon>
        <taxon>Ecdysozoa</taxon>
        <taxon>Arthropoda</taxon>
        <taxon>Hexapoda</taxon>
        <taxon>Insecta</taxon>
        <taxon>Pterygota</taxon>
        <taxon>Neoptera</taxon>
        <taxon>Endopterygota</taxon>
        <taxon>Hymenoptera</taxon>
        <taxon>Apocrita</taxon>
        <taxon>Ichneumonoidea</taxon>
        <taxon>Braconidae</taxon>
        <taxon>Aphidiinae</taxon>
        <taxon>Aphidius</taxon>
    </lineage>
</organism>
<protein>
    <submittedName>
        <fullName evidence="1">Uncharacterized protein</fullName>
    </submittedName>
</protein>
<dbReference type="EMBL" id="JACMRX010000002">
    <property type="protein sequence ID" value="KAF7995289.1"/>
    <property type="molecule type" value="Genomic_DNA"/>
</dbReference>
<name>A0A834Y1B3_APHGI</name>
<reference evidence="1 2" key="1">
    <citation type="submission" date="2020-08" db="EMBL/GenBank/DDBJ databases">
        <title>Aphidius gifuensis genome sequencing and assembly.</title>
        <authorList>
            <person name="Du Z."/>
        </authorList>
    </citation>
    <scope>NUCLEOTIDE SEQUENCE [LARGE SCALE GENOMIC DNA]</scope>
    <source>
        <strain evidence="1">YNYX2018</strain>
        <tissue evidence="1">Adults</tissue>
    </source>
</reference>
<gene>
    <name evidence="1" type="ORF">HCN44_005949</name>
</gene>
<evidence type="ECO:0000313" key="2">
    <source>
        <dbReference type="Proteomes" id="UP000639338"/>
    </source>
</evidence>
<accession>A0A834Y1B3</accession>